<feature type="transmembrane region" description="Helical" evidence="1">
    <location>
        <begin position="54"/>
        <end position="78"/>
    </location>
</feature>
<keyword evidence="1" id="KW-0472">Membrane</keyword>
<keyword evidence="3" id="KW-1185">Reference proteome</keyword>
<protein>
    <submittedName>
        <fullName evidence="2">Uncharacterized protein</fullName>
    </submittedName>
</protein>
<gene>
    <name evidence="2" type="ORF">WKW82_01070</name>
</gene>
<dbReference type="Proteomes" id="UP001385892">
    <property type="component" value="Unassembled WGS sequence"/>
</dbReference>
<proteinExistence type="predicted"/>
<dbReference type="EMBL" id="JBBKZT010000001">
    <property type="protein sequence ID" value="MEJ8845222.1"/>
    <property type="molecule type" value="Genomic_DNA"/>
</dbReference>
<keyword evidence="1" id="KW-1133">Transmembrane helix</keyword>
<keyword evidence="1" id="KW-0812">Transmembrane</keyword>
<sequence>MRTGLKAGAAYASSVVVGGLLALLCGGGAFAWYLSRFNGPGMSAGHAGGIGGVLAMLASPPLLVAMLLMLYIPLYLVIGVKQGHAGALQQVVRAHGHTISQRLASAIAGRIEAMPRTHGALQRVPDWLTVETLSRQLEPVLGESKAVRLAIGFVLARLPLSDMVAHWQQTQGEFGAAAAGAEDAALRTMLNQRIGDALEDATTPSHKIWWIAVGVHAVLVAAGFHLTR</sequence>
<evidence type="ECO:0000313" key="2">
    <source>
        <dbReference type="EMBL" id="MEJ8845222.1"/>
    </source>
</evidence>
<dbReference type="RefSeq" id="WP_340340403.1">
    <property type="nucleotide sequence ID" value="NZ_JBBKZT010000001.1"/>
</dbReference>
<evidence type="ECO:0000256" key="1">
    <source>
        <dbReference type="SAM" id="Phobius"/>
    </source>
</evidence>
<feature type="transmembrane region" description="Helical" evidence="1">
    <location>
        <begin position="208"/>
        <end position="226"/>
    </location>
</feature>
<comment type="caution">
    <text evidence="2">The sequence shown here is derived from an EMBL/GenBank/DDBJ whole genome shotgun (WGS) entry which is preliminary data.</text>
</comment>
<name>A0ABU8WCI7_9BURK</name>
<accession>A0ABU8WCI7</accession>
<feature type="transmembrane region" description="Helical" evidence="1">
    <location>
        <begin position="12"/>
        <end position="34"/>
    </location>
</feature>
<evidence type="ECO:0000313" key="3">
    <source>
        <dbReference type="Proteomes" id="UP001385892"/>
    </source>
</evidence>
<organism evidence="2 3">
    <name type="scientific">Variovorax rhizosphaerae</name>
    <dbReference type="NCBI Taxonomy" id="1836200"/>
    <lineage>
        <taxon>Bacteria</taxon>
        <taxon>Pseudomonadati</taxon>
        <taxon>Pseudomonadota</taxon>
        <taxon>Betaproteobacteria</taxon>
        <taxon>Burkholderiales</taxon>
        <taxon>Comamonadaceae</taxon>
        <taxon>Variovorax</taxon>
    </lineage>
</organism>
<reference evidence="2 3" key="1">
    <citation type="submission" date="2024-03" db="EMBL/GenBank/DDBJ databases">
        <title>Novel species of the genus Variovorax.</title>
        <authorList>
            <person name="Liu Q."/>
            <person name="Xin Y.-H."/>
        </authorList>
    </citation>
    <scope>NUCLEOTIDE SEQUENCE [LARGE SCALE GENOMIC DNA]</scope>
    <source>
        <strain evidence="2 3">KACC 18900</strain>
    </source>
</reference>